<organism evidence="2 3">
    <name type="scientific">Camellia sinensis</name>
    <name type="common">Tea plant</name>
    <name type="synonym">Thea sinensis</name>
    <dbReference type="NCBI Taxonomy" id="4442"/>
    <lineage>
        <taxon>Eukaryota</taxon>
        <taxon>Viridiplantae</taxon>
        <taxon>Streptophyta</taxon>
        <taxon>Embryophyta</taxon>
        <taxon>Tracheophyta</taxon>
        <taxon>Spermatophyta</taxon>
        <taxon>Magnoliopsida</taxon>
        <taxon>eudicotyledons</taxon>
        <taxon>Gunneridae</taxon>
        <taxon>Pentapetalae</taxon>
        <taxon>asterids</taxon>
        <taxon>Ericales</taxon>
        <taxon>Theaceae</taxon>
        <taxon>Camellia</taxon>
    </lineage>
</organism>
<feature type="region of interest" description="Disordered" evidence="1">
    <location>
        <begin position="100"/>
        <end position="126"/>
    </location>
</feature>
<protein>
    <submittedName>
        <fullName evidence="2">Uncharacterized protein</fullName>
    </submittedName>
</protein>
<dbReference type="EMBL" id="JACBKZ010000010">
    <property type="protein sequence ID" value="KAF5941279.1"/>
    <property type="molecule type" value="Genomic_DNA"/>
</dbReference>
<dbReference type="AlphaFoldDB" id="A0A7J7GKF2"/>
<gene>
    <name evidence="2" type="ORF">HYC85_022446</name>
</gene>
<sequence length="166" mass="17428">MGDSNPRRSVRCPHCAGPLAKEMETSDWTLPPLIRDSFSMIGSAVGCTTSAFYGFNHGSTCDSLLFSLCRVDRNGNGPGRGRGSHSPSLIPEGEKLPVPALAAAPAPAPAPAPDPRRGTHHSPRPRPRPCPLTGIGWCCSSTCPTCFFILSFSILASVIAISNLTG</sequence>
<dbReference type="Proteomes" id="UP000593564">
    <property type="component" value="Unassembled WGS sequence"/>
</dbReference>
<evidence type="ECO:0000313" key="3">
    <source>
        <dbReference type="Proteomes" id="UP000593564"/>
    </source>
</evidence>
<reference evidence="2 3" key="2">
    <citation type="submission" date="2020-07" db="EMBL/GenBank/DDBJ databases">
        <title>Genome assembly of wild tea tree DASZ reveals pedigree and selection history of tea varieties.</title>
        <authorList>
            <person name="Zhang W."/>
        </authorList>
    </citation>
    <scope>NUCLEOTIDE SEQUENCE [LARGE SCALE GENOMIC DNA]</scope>
    <source>
        <strain evidence="3">cv. G240</strain>
        <tissue evidence="2">Leaf</tissue>
    </source>
</reference>
<accession>A0A7J7GKF2</accession>
<reference evidence="3" key="1">
    <citation type="journal article" date="2020" name="Nat. Commun.">
        <title>Genome assembly of wild tea tree DASZ reveals pedigree and selection history of tea varieties.</title>
        <authorList>
            <person name="Zhang W."/>
            <person name="Zhang Y."/>
            <person name="Qiu H."/>
            <person name="Guo Y."/>
            <person name="Wan H."/>
            <person name="Zhang X."/>
            <person name="Scossa F."/>
            <person name="Alseekh S."/>
            <person name="Zhang Q."/>
            <person name="Wang P."/>
            <person name="Xu L."/>
            <person name="Schmidt M.H."/>
            <person name="Jia X."/>
            <person name="Li D."/>
            <person name="Zhu A."/>
            <person name="Guo F."/>
            <person name="Chen W."/>
            <person name="Ni D."/>
            <person name="Usadel B."/>
            <person name="Fernie A.R."/>
            <person name="Wen W."/>
        </authorList>
    </citation>
    <scope>NUCLEOTIDE SEQUENCE [LARGE SCALE GENOMIC DNA]</scope>
    <source>
        <strain evidence="3">cv. G240</strain>
    </source>
</reference>
<evidence type="ECO:0000256" key="1">
    <source>
        <dbReference type="SAM" id="MobiDB-lite"/>
    </source>
</evidence>
<comment type="caution">
    <text evidence="2">The sequence shown here is derived from an EMBL/GenBank/DDBJ whole genome shotgun (WGS) entry which is preliminary data.</text>
</comment>
<name>A0A7J7GKF2_CAMSI</name>
<dbReference type="PANTHER" id="PTHR34459">
    <property type="entry name" value="OS01G0264500 PROTEIN"/>
    <property type="match status" value="1"/>
</dbReference>
<evidence type="ECO:0000313" key="2">
    <source>
        <dbReference type="EMBL" id="KAF5941279.1"/>
    </source>
</evidence>
<keyword evidence="3" id="KW-1185">Reference proteome</keyword>
<dbReference type="PANTHER" id="PTHR34459:SF3">
    <property type="entry name" value="OS01G0264500 PROTEIN"/>
    <property type="match status" value="1"/>
</dbReference>
<proteinExistence type="predicted"/>